<reference evidence="3" key="1">
    <citation type="submission" date="2016-06" db="UniProtKB">
        <authorList>
            <consortium name="WormBaseParasite"/>
        </authorList>
    </citation>
    <scope>IDENTIFICATION</scope>
</reference>
<reference evidence="1 2" key="2">
    <citation type="submission" date="2018-11" db="EMBL/GenBank/DDBJ databases">
        <authorList>
            <consortium name="Pathogen Informatics"/>
        </authorList>
    </citation>
    <scope>NUCLEOTIDE SEQUENCE [LARGE SCALE GENOMIC DNA]</scope>
</reference>
<dbReference type="EMBL" id="UYWY01019839">
    <property type="protein sequence ID" value="VDM39484.1"/>
    <property type="molecule type" value="Genomic_DNA"/>
</dbReference>
<evidence type="ECO:0000313" key="2">
    <source>
        <dbReference type="Proteomes" id="UP000050794"/>
    </source>
</evidence>
<dbReference type="AlphaFoldDB" id="A0A183UI43"/>
<protein>
    <submittedName>
        <fullName evidence="1 3">Uncharacterized protein</fullName>
    </submittedName>
</protein>
<gene>
    <name evidence="1" type="ORF">TCNE_LOCUS8163</name>
</gene>
<keyword evidence="2" id="KW-1185">Reference proteome</keyword>
<evidence type="ECO:0000313" key="3">
    <source>
        <dbReference type="WBParaSite" id="TCNE_0000816301-mRNA-1"/>
    </source>
</evidence>
<name>A0A183UI43_TOXCA</name>
<organism evidence="2 3">
    <name type="scientific">Toxocara canis</name>
    <name type="common">Canine roundworm</name>
    <dbReference type="NCBI Taxonomy" id="6265"/>
    <lineage>
        <taxon>Eukaryota</taxon>
        <taxon>Metazoa</taxon>
        <taxon>Ecdysozoa</taxon>
        <taxon>Nematoda</taxon>
        <taxon>Chromadorea</taxon>
        <taxon>Rhabditida</taxon>
        <taxon>Spirurina</taxon>
        <taxon>Ascaridomorpha</taxon>
        <taxon>Ascaridoidea</taxon>
        <taxon>Toxocaridae</taxon>
        <taxon>Toxocara</taxon>
    </lineage>
</organism>
<proteinExistence type="predicted"/>
<dbReference type="WBParaSite" id="TCNE_0000816301-mRNA-1">
    <property type="protein sequence ID" value="TCNE_0000816301-mRNA-1"/>
    <property type="gene ID" value="TCNE_0000816301"/>
</dbReference>
<dbReference type="Proteomes" id="UP000050794">
    <property type="component" value="Unassembled WGS sequence"/>
</dbReference>
<evidence type="ECO:0000313" key="1">
    <source>
        <dbReference type="EMBL" id="VDM39484.1"/>
    </source>
</evidence>
<sequence length="67" mass="7569">MPSVNLDCDSRLPSSFMPLICQFYLVENELETCVDRQPEHPVLYGTPQLTAADSILSCMKTAYTDLR</sequence>
<accession>A0A183UI43</accession>